<dbReference type="Proteomes" id="UP000186391">
    <property type="component" value="Unassembled WGS sequence"/>
</dbReference>
<organism evidence="2 3">
    <name type="scientific">Fischerella major NIES-592</name>
    <dbReference type="NCBI Taxonomy" id="210994"/>
    <lineage>
        <taxon>Bacteria</taxon>
        <taxon>Bacillati</taxon>
        <taxon>Cyanobacteriota</taxon>
        <taxon>Cyanophyceae</taxon>
        <taxon>Nostocales</taxon>
        <taxon>Hapalosiphonaceae</taxon>
        <taxon>Fischerella</taxon>
    </lineage>
</organism>
<gene>
    <name evidence="2" type="ORF">NIES592_03580</name>
</gene>
<dbReference type="OrthoDB" id="484274at2"/>
<sequence>MNNPVKTSNDLTKVLAENNKEEELMQEVFLIIEYLTNKEEATVKLIFDRLYDVGSVHLINKKFRSRPVKKILKFIARMSKPAFRIFAWHWVKKNCPLLITNWLHQQVTFSNKVVKNAEMIIEQKLPPADYISELDEQTREVKFLRSQVKLLTSVLIGVVTIFIGSLMWLSHNLTPGRSPLQNVEQLQRVTIQEASTATQK</sequence>
<comment type="caution">
    <text evidence="2">The sequence shown here is derived from an EMBL/GenBank/DDBJ whole genome shotgun (WGS) entry which is preliminary data.</text>
</comment>
<name>A0A1U7H670_9CYAN</name>
<keyword evidence="3" id="KW-1185">Reference proteome</keyword>
<evidence type="ECO:0000313" key="2">
    <source>
        <dbReference type="EMBL" id="OKH16716.1"/>
    </source>
</evidence>
<feature type="transmembrane region" description="Helical" evidence="1">
    <location>
        <begin position="148"/>
        <end position="169"/>
    </location>
</feature>
<evidence type="ECO:0000313" key="3">
    <source>
        <dbReference type="Proteomes" id="UP000186391"/>
    </source>
</evidence>
<accession>A0A1U7H670</accession>
<keyword evidence="1" id="KW-0472">Membrane</keyword>
<reference evidence="2 3" key="1">
    <citation type="submission" date="2016-11" db="EMBL/GenBank/DDBJ databases">
        <title>Draft Genome Sequences of Nine Cyanobacterial Strains from Diverse Habitats.</title>
        <authorList>
            <person name="Zhu T."/>
            <person name="Hou S."/>
            <person name="Lu X."/>
            <person name="Hess W.R."/>
        </authorList>
    </citation>
    <scope>NUCLEOTIDE SEQUENCE [LARGE SCALE GENOMIC DNA]</scope>
    <source>
        <strain evidence="2 3">NIES-592</strain>
    </source>
</reference>
<evidence type="ECO:0000256" key="1">
    <source>
        <dbReference type="SAM" id="Phobius"/>
    </source>
</evidence>
<dbReference type="EMBL" id="MRCA01000001">
    <property type="protein sequence ID" value="OKH16716.1"/>
    <property type="molecule type" value="Genomic_DNA"/>
</dbReference>
<protein>
    <submittedName>
        <fullName evidence="2">Uncharacterized protein</fullName>
    </submittedName>
</protein>
<proteinExistence type="predicted"/>
<dbReference type="AlphaFoldDB" id="A0A1U7H670"/>
<dbReference type="RefSeq" id="WP_062248590.1">
    <property type="nucleotide sequence ID" value="NZ_MRCA01000001.1"/>
</dbReference>
<keyword evidence="1" id="KW-1133">Transmembrane helix</keyword>
<keyword evidence="1" id="KW-0812">Transmembrane</keyword>